<dbReference type="Proteomes" id="UP000500930">
    <property type="component" value="Chromosome"/>
</dbReference>
<evidence type="ECO:0000313" key="2">
    <source>
        <dbReference type="EMBL" id="QJC27217.1"/>
    </source>
</evidence>
<organism evidence="2 3">
    <name type="scientific">Anaplasma platys</name>
    <dbReference type="NCBI Taxonomy" id="949"/>
    <lineage>
        <taxon>Bacteria</taxon>
        <taxon>Pseudomonadati</taxon>
        <taxon>Pseudomonadota</taxon>
        <taxon>Alphaproteobacteria</taxon>
        <taxon>Rickettsiales</taxon>
        <taxon>Anaplasmataceae</taxon>
        <taxon>Anaplasma</taxon>
    </lineage>
</organism>
<dbReference type="EMBL" id="CP046391">
    <property type="protein sequence ID" value="QJC27217.1"/>
    <property type="molecule type" value="Genomic_DNA"/>
</dbReference>
<evidence type="ECO:0000313" key="3">
    <source>
        <dbReference type="Proteomes" id="UP000500930"/>
    </source>
</evidence>
<gene>
    <name evidence="2" type="ORF">ANPL_00480</name>
</gene>
<accession>A0A858PXA4</accession>
<protein>
    <submittedName>
        <fullName evidence="2">Uncharacterized protein</fullName>
    </submittedName>
</protein>
<feature type="compositionally biased region" description="Polar residues" evidence="1">
    <location>
        <begin position="499"/>
        <end position="518"/>
    </location>
</feature>
<evidence type="ECO:0000256" key="1">
    <source>
        <dbReference type="SAM" id="MobiDB-lite"/>
    </source>
</evidence>
<name>A0A858PXA4_9RICK</name>
<reference evidence="2 3" key="1">
    <citation type="journal article" date="2020" name="Pathogens">
        <title>First Whole Genome Sequence of Anaplasma platys, an Obligate Intracellular Rickettsial Pathogen of Dogs.</title>
        <authorList>
            <person name="Llanes A."/>
            <person name="Rajeev S."/>
        </authorList>
    </citation>
    <scope>NUCLEOTIDE SEQUENCE [LARGE SCALE GENOMIC DNA]</scope>
    <source>
        <strain evidence="2 3">S3</strain>
    </source>
</reference>
<keyword evidence="3" id="KW-1185">Reference proteome</keyword>
<sequence>MQSPLPYRIRCREIDDEHLSLFSTTEFHAFIKELLQMNSLAGLFSFIVSTHGVNKVSRENPYIFILYENLRPTHRTYNMLAHAKSGHYIKAWGTEIFTRVLAKIPLTEEQRMSAKLPLIATHLAERLYTTYKLNKVCTIYDSKFLDYVSKTIAHEFEGNSLQHRIDAQTIVQAGNEIVSDMQKYFAKNRRQKYCTLLTFFGADFHTNPTTTSPTALKEVLLSSKVVAHIANGNISPAETSCRNGIFAALSTAITGITSKLEEEEIFASKVFAWYHVVKKLRQLVCKYITIPALNRSVHIVKLLDTGYRKSICFGDCTDFFVLFEDVKNNFTGGNDQYIQHLFSALGTMQRSYVVMPHSELATEIRNCSTGHTPLRVAPVCTSLTAKLQKTGHKISAGAVSLHNTTILETNAFLQNIRKKLCKSKGDSQKRPCNTAGYHGSTLSTYPSKKSASLEDINPVNDNLATFTSCHKRKTVSWRRHLLKRAGKLLGVKQNKRRPTTTTKCSYQDNSTSDMNKMPASTATKTHTEFYKAKQIVQDNNPFTATEATELVALIKNKAASKLRKSLHISSGKSGKKLHDSDILTAHGNAATQSQKN</sequence>
<feature type="region of interest" description="Disordered" evidence="1">
    <location>
        <begin position="493"/>
        <end position="518"/>
    </location>
</feature>
<dbReference type="RefSeq" id="WP_169192871.1">
    <property type="nucleotide sequence ID" value="NZ_CP046391.1"/>
</dbReference>
<dbReference type="KEGG" id="aplt:ANPL_00480"/>
<dbReference type="AlphaFoldDB" id="A0A858PXA4"/>
<feature type="region of interest" description="Disordered" evidence="1">
    <location>
        <begin position="565"/>
        <end position="596"/>
    </location>
</feature>
<proteinExistence type="predicted"/>